<keyword evidence="2" id="KW-1185">Reference proteome</keyword>
<reference evidence="1 2" key="1">
    <citation type="journal article" date="2021" name="Nat. Commun.">
        <title>Genetic determinants of endophytism in the Arabidopsis root mycobiome.</title>
        <authorList>
            <person name="Mesny F."/>
            <person name="Miyauchi S."/>
            <person name="Thiergart T."/>
            <person name="Pickel B."/>
            <person name="Atanasova L."/>
            <person name="Karlsson M."/>
            <person name="Huettel B."/>
            <person name="Barry K.W."/>
            <person name="Haridas S."/>
            <person name="Chen C."/>
            <person name="Bauer D."/>
            <person name="Andreopoulos W."/>
            <person name="Pangilinan J."/>
            <person name="LaButti K."/>
            <person name="Riley R."/>
            <person name="Lipzen A."/>
            <person name="Clum A."/>
            <person name="Drula E."/>
            <person name="Henrissat B."/>
            <person name="Kohler A."/>
            <person name="Grigoriev I.V."/>
            <person name="Martin F.M."/>
            <person name="Hacquard S."/>
        </authorList>
    </citation>
    <scope>NUCLEOTIDE SEQUENCE [LARGE SCALE GENOMIC DNA]</scope>
    <source>
        <strain evidence="1 2">MPI-SDFR-AT-0079</strain>
    </source>
</reference>
<dbReference type="EMBL" id="JAGIZQ010000008">
    <property type="protein sequence ID" value="KAH6613400.1"/>
    <property type="molecule type" value="Genomic_DNA"/>
</dbReference>
<protein>
    <submittedName>
        <fullName evidence="1">Uncharacterized protein</fullName>
    </submittedName>
</protein>
<organism evidence="1 2">
    <name type="scientific">Chaetomium tenue</name>
    <dbReference type="NCBI Taxonomy" id="1854479"/>
    <lineage>
        <taxon>Eukaryota</taxon>
        <taxon>Fungi</taxon>
        <taxon>Dikarya</taxon>
        <taxon>Ascomycota</taxon>
        <taxon>Pezizomycotina</taxon>
        <taxon>Sordariomycetes</taxon>
        <taxon>Sordariomycetidae</taxon>
        <taxon>Sordariales</taxon>
        <taxon>Chaetomiaceae</taxon>
        <taxon>Chaetomium</taxon>
    </lineage>
</organism>
<gene>
    <name evidence="1" type="ORF">F5144DRAFT_661515</name>
</gene>
<name>A0ACB7NTZ9_9PEZI</name>
<dbReference type="Proteomes" id="UP000724584">
    <property type="component" value="Unassembled WGS sequence"/>
</dbReference>
<evidence type="ECO:0000313" key="2">
    <source>
        <dbReference type="Proteomes" id="UP000724584"/>
    </source>
</evidence>
<comment type="caution">
    <text evidence="1">The sequence shown here is derived from an EMBL/GenBank/DDBJ whole genome shotgun (WGS) entry which is preliminary data.</text>
</comment>
<sequence length="395" mass="42835">MALISHDLTVRIAEHVDMDSMVPLMLSSRTNYQLIRGYERSIVKAKLARMAHDPILNPPLGALLSSSTVPGKPGMGAADRRVLEPGSFAVTAELELRDRRINGLFNPESTTSLCGGRPLTETISRLPLFQNLPPNQMTRLIDGLKDACHVADRIADCAASVHLDQQQDKPTTTTHPKDKNHVPGQQLSAIDHETHLTRQQHIRSLPPIRIAFLTLLASLLGAEYAQQLRHAPHPDPFQWERVTAFKEAFLRHGTVLVAALLGPSGRGTEGECEGEAESNTEAATAGTCLSSSAQTGDGGGGGGGGGFAACQPDGPRARSGSATRYYTSQVTAVLMELLAYEGVHWGFLRPAGDEGELVHHHYRKSNRAQRRLWFSNGLRSADRPRPKEAGDDGHL</sequence>
<evidence type="ECO:0000313" key="1">
    <source>
        <dbReference type="EMBL" id="KAH6613400.1"/>
    </source>
</evidence>
<accession>A0ACB7NTZ9</accession>
<proteinExistence type="predicted"/>